<dbReference type="SUPFAM" id="SSF160472">
    <property type="entry name" value="NMB0513-like"/>
    <property type="match status" value="1"/>
</dbReference>
<evidence type="ECO:0000313" key="2">
    <source>
        <dbReference type="Proteomes" id="UP000789803"/>
    </source>
</evidence>
<dbReference type="Proteomes" id="UP000789803">
    <property type="component" value="Unassembled WGS sequence"/>
</dbReference>
<gene>
    <name evidence="1" type="ORF">LMG7974_01820</name>
</gene>
<dbReference type="RefSeq" id="WP_229933590.1">
    <property type="nucleotide sequence ID" value="NZ_CAJHOF010000024.1"/>
</dbReference>
<evidence type="ECO:0008006" key="3">
    <source>
        <dbReference type="Google" id="ProtNLM"/>
    </source>
</evidence>
<proteinExistence type="predicted"/>
<sequence length="134" mass="16000">MNNKIYEIVDLKLYEIYYGSFGCSCLIVFSNEEYEFDTIEEDIEAFLYLFKRLVDEGLILVHAPINGEPEKEIQGDKFWDVSSDRMIEYIRSVLPSDPKFLWGGLDDKDDEWSKFWYYDCPTIRWVDKETGQIY</sequence>
<name>A0ABN7KB86_9BACT</name>
<accession>A0ABN7KB86</accession>
<organism evidence="1 2">
    <name type="scientific">Campylobacter majalis</name>
    <dbReference type="NCBI Taxonomy" id="2790656"/>
    <lineage>
        <taxon>Bacteria</taxon>
        <taxon>Pseudomonadati</taxon>
        <taxon>Campylobacterota</taxon>
        <taxon>Epsilonproteobacteria</taxon>
        <taxon>Campylobacterales</taxon>
        <taxon>Campylobacteraceae</taxon>
        <taxon>Campylobacter</taxon>
    </lineage>
</organism>
<evidence type="ECO:0000313" key="1">
    <source>
        <dbReference type="EMBL" id="CAD7289742.1"/>
    </source>
</evidence>
<reference evidence="1 2" key="1">
    <citation type="submission" date="2020-11" db="EMBL/GenBank/DDBJ databases">
        <authorList>
            <person name="Peeters C."/>
        </authorList>
    </citation>
    <scope>NUCLEOTIDE SEQUENCE [LARGE SCALE GENOMIC DNA]</scope>
    <source>
        <strain evidence="1 2">LMG 7974</strain>
    </source>
</reference>
<dbReference type="EMBL" id="CAJHOF010000024">
    <property type="protein sequence ID" value="CAD7289742.1"/>
    <property type="molecule type" value="Genomic_DNA"/>
</dbReference>
<dbReference type="InterPro" id="IPR023138">
    <property type="entry name" value="NMB0513-like_sf"/>
</dbReference>
<dbReference type="Gene3D" id="1.10.3510.10">
    <property type="entry name" value="NMB0513-like"/>
    <property type="match status" value="1"/>
</dbReference>
<keyword evidence="2" id="KW-1185">Reference proteome</keyword>
<protein>
    <recommendedName>
        <fullName evidence="3">DUF596 domain-containing protein</fullName>
    </recommendedName>
</protein>
<comment type="caution">
    <text evidence="1">The sequence shown here is derived from an EMBL/GenBank/DDBJ whole genome shotgun (WGS) entry which is preliminary data.</text>
</comment>